<reference evidence="2 3" key="3">
    <citation type="submission" date="2008-05" db="EMBL/GenBank/DDBJ databases">
        <authorList>
            <person name="Fulton L."/>
            <person name="Clifton S."/>
            <person name="Fulton B."/>
            <person name="Xu J."/>
            <person name="Minx P."/>
            <person name="Pepin K.H."/>
            <person name="Johnson M."/>
            <person name="Thiruvilangam P."/>
            <person name="Bhonagiri V."/>
            <person name="Nash W.E."/>
            <person name="Mardis E.R."/>
            <person name="Wilson R.K."/>
        </authorList>
    </citation>
    <scope>NUCLEOTIDE SEQUENCE [LARGE SCALE GENOMIC DNA]</scope>
    <source>
        <strain evidence="2 3">ATCC 25827</strain>
    </source>
</reference>
<accession>A0AA87CU82</accession>
<dbReference type="AlphaFoldDB" id="A0AA87CU82"/>
<evidence type="ECO:0000313" key="3">
    <source>
        <dbReference type="Proteomes" id="UP000004506"/>
    </source>
</evidence>
<proteinExistence type="predicted"/>
<sequence length="115" mass="12437">MVSVGTPRPANSAAHHIVGDTSKGVKPARDILKKHGIDIDDASNGVFLPNKNNIDESLSGIKHNGRHPNNYIDAVNERIIQADLTGGKQGVLDELSNIRNILSSSSRDASWYKIL</sequence>
<dbReference type="EMBL" id="ABJD02000099">
    <property type="protein sequence ID" value="EDU60630.1"/>
    <property type="molecule type" value="Genomic_DNA"/>
</dbReference>
<dbReference type="Proteomes" id="UP000004506">
    <property type="component" value="Unassembled WGS sequence"/>
</dbReference>
<evidence type="ECO:0008006" key="4">
    <source>
        <dbReference type="Google" id="ProtNLM"/>
    </source>
</evidence>
<reference evidence="3" key="2">
    <citation type="submission" date="2008-04" db="EMBL/GenBank/DDBJ databases">
        <title>Draft genome sequence of Providencia stuartii(ATCC 25827).</title>
        <authorList>
            <person name="Sudarsanam P."/>
            <person name="Ley R."/>
            <person name="Guruge J."/>
            <person name="Turnbaugh P.J."/>
            <person name="Mahowald M."/>
            <person name="Liep D."/>
            <person name="Gordon J."/>
        </authorList>
    </citation>
    <scope>NUCLEOTIDE SEQUENCE [LARGE SCALE GENOMIC DNA]</scope>
    <source>
        <strain evidence="3">ATCC 25827</strain>
    </source>
</reference>
<feature type="region of interest" description="Disordered" evidence="1">
    <location>
        <begin position="1"/>
        <end position="20"/>
    </location>
</feature>
<evidence type="ECO:0000313" key="2">
    <source>
        <dbReference type="EMBL" id="EDU60630.1"/>
    </source>
</evidence>
<dbReference type="InterPro" id="IPR032871">
    <property type="entry name" value="AHH_dom_containing"/>
</dbReference>
<name>A0AA87CU82_PROST</name>
<protein>
    <recommendedName>
        <fullName evidence="4">A nuclease family of the HNH/ENDO VII superfamily with conserved AHH</fullName>
    </recommendedName>
</protein>
<gene>
    <name evidence="2" type="ORF">PROSTU_01164</name>
</gene>
<dbReference type="Pfam" id="PF14412">
    <property type="entry name" value="AHH"/>
    <property type="match status" value="1"/>
</dbReference>
<comment type="caution">
    <text evidence="2">The sequence shown here is derived from an EMBL/GenBank/DDBJ whole genome shotgun (WGS) entry which is preliminary data.</text>
</comment>
<reference evidence="3" key="1">
    <citation type="submission" date="2008-04" db="EMBL/GenBank/DDBJ databases">
        <title>Draft genome sequence of Providencia stuartii (ATCC 25827).</title>
        <authorList>
            <person name="Sudarsanam P."/>
            <person name="Ley R."/>
            <person name="Guruge J."/>
            <person name="Turnbaugh P.J."/>
            <person name="Mahowald M."/>
            <person name="Liep D."/>
            <person name="Gordon J."/>
        </authorList>
    </citation>
    <scope>NUCLEOTIDE SEQUENCE [LARGE SCALE GENOMIC DNA]</scope>
    <source>
        <strain evidence="3">ATCC 25827</strain>
    </source>
</reference>
<evidence type="ECO:0000256" key="1">
    <source>
        <dbReference type="SAM" id="MobiDB-lite"/>
    </source>
</evidence>
<organism evidence="2 3">
    <name type="scientific">Providencia stuartii ATCC 25827</name>
    <dbReference type="NCBI Taxonomy" id="471874"/>
    <lineage>
        <taxon>Bacteria</taxon>
        <taxon>Pseudomonadati</taxon>
        <taxon>Pseudomonadota</taxon>
        <taxon>Gammaproteobacteria</taxon>
        <taxon>Enterobacterales</taxon>
        <taxon>Morganellaceae</taxon>
        <taxon>Providencia</taxon>
    </lineage>
</organism>